<protein>
    <submittedName>
        <fullName evidence="1">Uncharacterized protein</fullName>
    </submittedName>
</protein>
<organism evidence="1 2">
    <name type="scientific">Methylomarinovum tepidoasis</name>
    <dbReference type="NCBI Taxonomy" id="2840183"/>
    <lineage>
        <taxon>Bacteria</taxon>
        <taxon>Pseudomonadati</taxon>
        <taxon>Pseudomonadota</taxon>
        <taxon>Gammaproteobacteria</taxon>
        <taxon>Methylococcales</taxon>
        <taxon>Methylothermaceae</taxon>
        <taxon>Methylomarinovum</taxon>
    </lineage>
</organism>
<evidence type="ECO:0000313" key="2">
    <source>
        <dbReference type="Proteomes" id="UP001321450"/>
    </source>
</evidence>
<dbReference type="AlphaFoldDB" id="A0AAU9C8C5"/>
<dbReference type="EMBL" id="AP024718">
    <property type="protein sequence ID" value="BCX89554.1"/>
    <property type="molecule type" value="Genomic_DNA"/>
</dbReference>
<dbReference type="KEGG" id="meiy:MIN45_P1927"/>
<proteinExistence type="predicted"/>
<evidence type="ECO:0000313" key="1">
    <source>
        <dbReference type="EMBL" id="BCX89554.1"/>
    </source>
</evidence>
<dbReference type="Proteomes" id="UP001321450">
    <property type="component" value="Chromosome"/>
</dbReference>
<reference evidence="2" key="1">
    <citation type="journal article" date="2024" name="Int. J. Syst. Evol. Microbiol.">
        <title>Methylomarinovum tepidoasis sp. nov., a moderately thermophilic methanotroph of the family Methylothermaceae isolated from a deep-sea hydrothermal field.</title>
        <authorList>
            <person name="Hirayama H."/>
            <person name="Takaki Y."/>
            <person name="Abe M."/>
            <person name="Miyazaki M."/>
            <person name="Uematsu K."/>
            <person name="Matsui Y."/>
            <person name="Takai K."/>
        </authorList>
    </citation>
    <scope>NUCLEOTIDE SEQUENCE [LARGE SCALE GENOMIC DNA]</scope>
    <source>
        <strain evidence="2">IN45</strain>
    </source>
</reference>
<accession>A0AAU9C8C5</accession>
<sequence length="106" mass="13324">MIRNRALARLQRRRQHVLQRYRRRWSRLRRRGEGAFWRLWRRQIRSLWRRARKALPSPLRRRGGRWIRRQLARRDYRALTELYLTLLPLVDERWGRECALILKPSG</sequence>
<gene>
    <name evidence="1" type="ORF">MIN45_P1927</name>
</gene>
<dbReference type="RefSeq" id="WP_286291923.1">
    <property type="nucleotide sequence ID" value="NZ_AP024718.1"/>
</dbReference>
<keyword evidence="2" id="KW-1185">Reference proteome</keyword>
<name>A0AAU9C8C5_9GAMM</name>